<reference evidence="3 4" key="1">
    <citation type="journal article" date="2015" name="BMC Genomics">
        <title>The genome of the truffle-parasite Tolypocladium ophioglossoides and the evolution of antifungal peptaibiotics.</title>
        <authorList>
            <person name="Quandt C.A."/>
            <person name="Bushley K.E."/>
            <person name="Spatafora J.W."/>
        </authorList>
    </citation>
    <scope>NUCLEOTIDE SEQUENCE [LARGE SCALE GENOMIC DNA]</scope>
    <source>
        <strain evidence="3 4">CBS 100239</strain>
    </source>
</reference>
<evidence type="ECO:0000259" key="2">
    <source>
        <dbReference type="PROSITE" id="PS00028"/>
    </source>
</evidence>
<dbReference type="PROSITE" id="PS00028">
    <property type="entry name" value="ZINC_FINGER_C2H2_1"/>
    <property type="match status" value="1"/>
</dbReference>
<name>A0A0L0N068_TOLOC</name>
<dbReference type="InterPro" id="IPR013087">
    <property type="entry name" value="Znf_C2H2_type"/>
</dbReference>
<dbReference type="Proteomes" id="UP000036947">
    <property type="component" value="Unassembled WGS sequence"/>
</dbReference>
<feature type="region of interest" description="Disordered" evidence="1">
    <location>
        <begin position="1"/>
        <end position="30"/>
    </location>
</feature>
<evidence type="ECO:0000313" key="3">
    <source>
        <dbReference type="EMBL" id="KND87492.1"/>
    </source>
</evidence>
<feature type="unsure residue" description="E or Q" evidence="3">
    <location>
        <position position="575"/>
    </location>
</feature>
<dbReference type="EMBL" id="LFRF01000035">
    <property type="protein sequence ID" value="KND87492.1"/>
    <property type="molecule type" value="Genomic_DNA"/>
</dbReference>
<evidence type="ECO:0000313" key="4">
    <source>
        <dbReference type="Proteomes" id="UP000036947"/>
    </source>
</evidence>
<organism evidence="3 4">
    <name type="scientific">Tolypocladium ophioglossoides (strain CBS 100239)</name>
    <name type="common">Snaketongue truffleclub</name>
    <name type="synonym">Elaphocordyceps ophioglossoides</name>
    <dbReference type="NCBI Taxonomy" id="1163406"/>
    <lineage>
        <taxon>Eukaryota</taxon>
        <taxon>Fungi</taxon>
        <taxon>Dikarya</taxon>
        <taxon>Ascomycota</taxon>
        <taxon>Pezizomycotina</taxon>
        <taxon>Sordariomycetes</taxon>
        <taxon>Hypocreomycetidae</taxon>
        <taxon>Hypocreales</taxon>
        <taxon>Ophiocordycipitaceae</taxon>
        <taxon>Tolypocladium</taxon>
    </lineage>
</organism>
<feature type="domain" description="C2H2-type" evidence="2">
    <location>
        <begin position="304"/>
        <end position="327"/>
    </location>
</feature>
<dbReference type="Gene3D" id="3.30.160.60">
    <property type="entry name" value="Classic Zinc Finger"/>
    <property type="match status" value="1"/>
</dbReference>
<dbReference type="OrthoDB" id="5208775at2759"/>
<dbReference type="SMART" id="SM00355">
    <property type="entry name" value="ZnF_C2H2"/>
    <property type="match status" value="3"/>
</dbReference>
<feature type="region of interest" description="Disordered" evidence="1">
    <location>
        <begin position="213"/>
        <end position="237"/>
    </location>
</feature>
<keyword evidence="4" id="KW-1185">Reference proteome</keyword>
<comment type="caution">
    <text evidence="3">The sequence shown here is derived from an EMBL/GenBank/DDBJ whole genome shotgun (WGS) entry which is preliminary data.</text>
</comment>
<sequence length="611" mass="66907">MVPVTPDRRRHLGRGLMSGPAARCHKAGPCPTRRDRYNPATLPPIHWPFSRVSFGCVSFGCVSFGRVSFDRVSVTVSKKLESLAVVNFETVRLAEPPYEEAHVQGTSRYYLDSVMSSASSPVSIMTPESDTGSFTPTSPALGAQDYMYRSMVRQLLSRYTRQELDQILDQEGHEAASYGPGSLAATHSGGSIALAPDDVAHGMVCYTSRFGALDDTSPRTPQRPVLHPSAASGPPRPLVRVVSPGSPTHGTGGGTRAGGRSSSCKMDYACGFCAEIAIPKTCTRRNDLRRHIDQFHNTNAQWLCQHPGCHMAFDWPTAYQIHLREDHGGSLMKVTEAKVVLCPQTVFACGYEGCPRVFEAANDADTTATWKLYTAHLIKHCEEGHGTGPWEYSHRMRNLLSQSRLSAAWKASSESSDSTQLQWDPASSRTLRKLLETRHIDNLQQLVNCAVMLGSATENPGRVEAKFNLHLPIKRECPAAAVKHEMSGHSPLTDMVLNVSPYSMPRENSAAYHDIPEDPHFSLAVIPTRSSGPINSYTGYNNCQTLPTPVASPHHLYGLPGQALYQLPEEAAQQEHYATTNDVVAVPRGHADPWTALYTYAELNMGDPMAL</sequence>
<accession>A0A0L0N068</accession>
<proteinExistence type="predicted"/>
<protein>
    <recommendedName>
        <fullName evidence="2">C2H2-type domain-containing protein</fullName>
    </recommendedName>
</protein>
<evidence type="ECO:0000256" key="1">
    <source>
        <dbReference type="SAM" id="MobiDB-lite"/>
    </source>
</evidence>
<dbReference type="AlphaFoldDB" id="A0A0L0N068"/>
<gene>
    <name evidence="3" type="ORF">TOPH_07822</name>
</gene>